<dbReference type="PANTHER" id="PTHR21595:SF0">
    <property type="entry name" value="PATRONIN"/>
    <property type="match status" value="1"/>
</dbReference>
<dbReference type="InterPro" id="IPR014797">
    <property type="entry name" value="CKK_CAMSAP"/>
</dbReference>
<keyword evidence="1" id="KW-0493">Microtubule</keyword>
<evidence type="ECO:0000256" key="3">
    <source>
        <dbReference type="SAM" id="Phobius"/>
    </source>
</evidence>
<organism evidence="5 6">
    <name type="scientific">Dibothriocephalus latus</name>
    <name type="common">Fish tapeworm</name>
    <name type="synonym">Diphyllobothrium latum</name>
    <dbReference type="NCBI Taxonomy" id="60516"/>
    <lineage>
        <taxon>Eukaryota</taxon>
        <taxon>Metazoa</taxon>
        <taxon>Spiralia</taxon>
        <taxon>Lophotrochozoa</taxon>
        <taxon>Platyhelminthes</taxon>
        <taxon>Cestoda</taxon>
        <taxon>Eucestoda</taxon>
        <taxon>Diphyllobothriidea</taxon>
        <taxon>Diphyllobothriidae</taxon>
        <taxon>Dibothriocephalus</taxon>
    </lineage>
</organism>
<dbReference type="InterPro" id="IPR032940">
    <property type="entry name" value="CAMSAP"/>
</dbReference>
<comment type="domain">
    <text evidence="1">The CKK domain binds microtubules.</text>
</comment>
<evidence type="ECO:0000256" key="1">
    <source>
        <dbReference type="PROSITE-ProRule" id="PRU00841"/>
    </source>
</evidence>
<dbReference type="PANTHER" id="PTHR21595">
    <property type="entry name" value="PATRONIN"/>
    <property type="match status" value="1"/>
</dbReference>
<comment type="similarity">
    <text evidence="1">Belongs to the CAMSAP1 family.</text>
</comment>
<dbReference type="EMBL" id="UYRU01046912">
    <property type="protein sequence ID" value="VDN09373.1"/>
    <property type="molecule type" value="Genomic_DNA"/>
</dbReference>
<gene>
    <name evidence="5" type="ORF">DILT_LOCUS5204</name>
</gene>
<sequence length="381" mass="42575">MVHESPSHLLHMRRRQRQDDERLLLADKDTPKFERTVVAQPPQLPSAAKAVTWTQPEMGSQEKSSPIHGYGDRQVVRPIYAPDRDDQSKQKSSEVFVIDLNTIDRIGDLDAASEGRPLSDADIHLSTRKARILERCKRREEQRRQHRRAVTAGAAGTARGEENGKVTAKQRRQKRADISQAHINKKAGSAADVCSPTPSTARRVSPASSTPSHQASAKEQPLPSTGPVSSSRRPASCNHTPLSDPPRLYVQPQTKSNRRVITNALIHCCLAGRVNEQLKVNILQVIHPLPRVPYCEPETDLGRTDGQHFIILLRGGCQFSGLFRLEPGSEEMVRVGGTGPHRITSSMIERFYKCVLMKCTFQLTFTYTILILVYILLHLLC</sequence>
<dbReference type="GO" id="GO:0007026">
    <property type="term" value="P:negative regulation of microtubule depolymerization"/>
    <property type="evidence" value="ECO:0007669"/>
    <property type="project" value="TreeGrafter"/>
</dbReference>
<dbReference type="SUPFAM" id="SSF50346">
    <property type="entry name" value="PRC-barrel domain"/>
    <property type="match status" value="1"/>
</dbReference>
<accession>A0A3P7LFI2</accession>
<feature type="transmembrane region" description="Helical" evidence="3">
    <location>
        <begin position="361"/>
        <end position="380"/>
    </location>
</feature>
<evidence type="ECO:0000259" key="4">
    <source>
        <dbReference type="PROSITE" id="PS51508"/>
    </source>
</evidence>
<dbReference type="GO" id="GO:0005516">
    <property type="term" value="F:calmodulin binding"/>
    <property type="evidence" value="ECO:0007669"/>
    <property type="project" value="InterPro"/>
</dbReference>
<dbReference type="Pfam" id="PF08683">
    <property type="entry name" value="CAMSAP_CKK"/>
    <property type="match status" value="1"/>
</dbReference>
<dbReference type="GO" id="GO:0051011">
    <property type="term" value="F:microtubule minus-end binding"/>
    <property type="evidence" value="ECO:0007669"/>
    <property type="project" value="TreeGrafter"/>
</dbReference>
<keyword evidence="3" id="KW-1133">Transmembrane helix</keyword>
<feature type="region of interest" description="Disordered" evidence="2">
    <location>
        <begin position="137"/>
        <end position="250"/>
    </location>
</feature>
<protein>
    <recommendedName>
        <fullName evidence="4">CKK domain-containing protein</fullName>
    </recommendedName>
</protein>
<evidence type="ECO:0000313" key="5">
    <source>
        <dbReference type="EMBL" id="VDN09373.1"/>
    </source>
</evidence>
<feature type="compositionally biased region" description="Polar residues" evidence="2">
    <location>
        <begin position="52"/>
        <end position="64"/>
    </location>
</feature>
<reference evidence="5 6" key="1">
    <citation type="submission" date="2018-11" db="EMBL/GenBank/DDBJ databases">
        <authorList>
            <consortium name="Pathogen Informatics"/>
        </authorList>
    </citation>
    <scope>NUCLEOTIDE SEQUENCE [LARGE SCALE GENOMIC DNA]</scope>
</reference>
<dbReference type="InterPro" id="IPR011033">
    <property type="entry name" value="PRC_barrel-like_sf"/>
</dbReference>
<feature type="compositionally biased region" description="Polar residues" evidence="2">
    <location>
        <begin position="196"/>
        <end position="241"/>
    </location>
</feature>
<dbReference type="Gene3D" id="3.10.20.360">
    <property type="entry name" value="CKK domain"/>
    <property type="match status" value="1"/>
</dbReference>
<feature type="domain" description="CKK" evidence="4">
    <location>
        <begin position="245"/>
        <end position="381"/>
    </location>
</feature>
<evidence type="ECO:0000313" key="6">
    <source>
        <dbReference type="Proteomes" id="UP000281553"/>
    </source>
</evidence>
<dbReference type="SMART" id="SM01051">
    <property type="entry name" value="CAMSAP_CKK"/>
    <property type="match status" value="1"/>
</dbReference>
<keyword evidence="3" id="KW-0812">Transmembrane</keyword>
<proteinExistence type="inferred from homology"/>
<dbReference type="PROSITE" id="PS51508">
    <property type="entry name" value="CKK"/>
    <property type="match status" value="1"/>
</dbReference>
<feature type="region of interest" description="Disordered" evidence="2">
    <location>
        <begin position="1"/>
        <end position="21"/>
    </location>
</feature>
<keyword evidence="6" id="KW-1185">Reference proteome</keyword>
<dbReference type="GO" id="GO:0031122">
    <property type="term" value="P:cytoplasmic microtubule organization"/>
    <property type="evidence" value="ECO:0007669"/>
    <property type="project" value="TreeGrafter"/>
</dbReference>
<dbReference type="Proteomes" id="UP000281553">
    <property type="component" value="Unassembled WGS sequence"/>
</dbReference>
<dbReference type="InterPro" id="IPR038209">
    <property type="entry name" value="CKK_dom_sf"/>
</dbReference>
<dbReference type="OrthoDB" id="2125658at2759"/>
<keyword evidence="3" id="KW-0472">Membrane</keyword>
<evidence type="ECO:0000256" key="2">
    <source>
        <dbReference type="SAM" id="MobiDB-lite"/>
    </source>
</evidence>
<feature type="region of interest" description="Disordered" evidence="2">
    <location>
        <begin position="39"/>
        <end position="72"/>
    </location>
</feature>
<dbReference type="GO" id="GO:0036449">
    <property type="term" value="C:microtubule minus-end"/>
    <property type="evidence" value="ECO:0007669"/>
    <property type="project" value="TreeGrafter"/>
</dbReference>
<name>A0A3P7LFI2_DIBLA</name>
<dbReference type="AlphaFoldDB" id="A0A3P7LFI2"/>